<keyword evidence="6" id="KW-0653">Protein transport</keyword>
<evidence type="ECO:0000256" key="3">
    <source>
        <dbReference type="ARBA" id="ARBA00022448"/>
    </source>
</evidence>
<dbReference type="AlphaFoldDB" id="A0AAE1GBK2"/>
<keyword evidence="5" id="KW-0571">Peptide transport</keyword>
<accession>A0AAE1GBK2</accession>
<feature type="transmembrane region" description="Helical" evidence="12">
    <location>
        <begin position="684"/>
        <end position="706"/>
    </location>
</feature>
<dbReference type="GO" id="GO:0016020">
    <property type="term" value="C:membrane"/>
    <property type="evidence" value="ECO:0007669"/>
    <property type="project" value="UniProtKB-SubCell"/>
</dbReference>
<proteinExistence type="inferred from homology"/>
<dbReference type="EMBL" id="JAWQEG010000446">
    <property type="protein sequence ID" value="KAK3890053.1"/>
    <property type="molecule type" value="Genomic_DNA"/>
</dbReference>
<evidence type="ECO:0000256" key="5">
    <source>
        <dbReference type="ARBA" id="ARBA00022856"/>
    </source>
</evidence>
<feature type="transmembrane region" description="Helical" evidence="12">
    <location>
        <begin position="713"/>
        <end position="731"/>
    </location>
</feature>
<evidence type="ECO:0000256" key="1">
    <source>
        <dbReference type="ARBA" id="ARBA00004141"/>
    </source>
</evidence>
<keyword evidence="3 10" id="KW-0813">Transport</keyword>
<organism evidence="13 14">
    <name type="scientific">Petrolisthes cinctipes</name>
    <name type="common">Flat porcelain crab</name>
    <dbReference type="NCBI Taxonomy" id="88211"/>
    <lineage>
        <taxon>Eukaryota</taxon>
        <taxon>Metazoa</taxon>
        <taxon>Ecdysozoa</taxon>
        <taxon>Arthropoda</taxon>
        <taxon>Crustacea</taxon>
        <taxon>Multicrustacea</taxon>
        <taxon>Malacostraca</taxon>
        <taxon>Eumalacostraca</taxon>
        <taxon>Eucarida</taxon>
        <taxon>Decapoda</taxon>
        <taxon>Pleocyemata</taxon>
        <taxon>Anomura</taxon>
        <taxon>Galatheoidea</taxon>
        <taxon>Porcellanidae</taxon>
        <taxon>Petrolisthes</taxon>
    </lineage>
</organism>
<name>A0AAE1GBK2_PETCI</name>
<comment type="subcellular location">
    <subcellularLocation>
        <location evidence="1 10">Membrane</location>
        <topology evidence="1 10">Multi-pass membrane protein</topology>
    </subcellularLocation>
</comment>
<feature type="transmembrane region" description="Helical" evidence="12">
    <location>
        <begin position="204"/>
        <end position="225"/>
    </location>
</feature>
<evidence type="ECO:0000313" key="14">
    <source>
        <dbReference type="Proteomes" id="UP001286313"/>
    </source>
</evidence>
<dbReference type="FunFam" id="1.20.1250.20:FF:000049">
    <property type="entry name" value="Solute carrier family 15 member 2"/>
    <property type="match status" value="1"/>
</dbReference>
<feature type="region of interest" description="Disordered" evidence="11">
    <location>
        <begin position="1"/>
        <end position="27"/>
    </location>
</feature>
<gene>
    <name evidence="13" type="ORF">Pcinc_005968</name>
</gene>
<dbReference type="GO" id="GO:0022857">
    <property type="term" value="F:transmembrane transporter activity"/>
    <property type="evidence" value="ECO:0007669"/>
    <property type="project" value="InterPro"/>
</dbReference>
<dbReference type="Proteomes" id="UP001286313">
    <property type="component" value="Unassembled WGS sequence"/>
</dbReference>
<dbReference type="CDD" id="cd17347">
    <property type="entry name" value="MFS_SLC15A1_2_like"/>
    <property type="match status" value="1"/>
</dbReference>
<feature type="transmembrane region" description="Helical" evidence="12">
    <location>
        <begin position="393"/>
        <end position="411"/>
    </location>
</feature>
<keyword evidence="7 12" id="KW-1133">Transmembrane helix</keyword>
<keyword evidence="8 12" id="KW-0472">Membrane</keyword>
<dbReference type="GO" id="GO:0015031">
    <property type="term" value="P:protein transport"/>
    <property type="evidence" value="ECO:0007669"/>
    <property type="project" value="UniProtKB-KW"/>
</dbReference>
<keyword evidence="14" id="KW-1185">Reference proteome</keyword>
<evidence type="ECO:0000256" key="7">
    <source>
        <dbReference type="ARBA" id="ARBA00022989"/>
    </source>
</evidence>
<dbReference type="InterPro" id="IPR000109">
    <property type="entry name" value="POT_fam"/>
</dbReference>
<keyword evidence="4 10" id="KW-0812">Transmembrane</keyword>
<protein>
    <recommendedName>
        <fullName evidence="9">Oligopeptide transporter 1</fullName>
    </recommendedName>
</protein>
<feature type="transmembrane region" description="Helical" evidence="12">
    <location>
        <begin position="245"/>
        <end position="267"/>
    </location>
</feature>
<dbReference type="InterPro" id="IPR036259">
    <property type="entry name" value="MFS_trans_sf"/>
</dbReference>
<evidence type="ECO:0000256" key="9">
    <source>
        <dbReference type="ARBA" id="ARBA00078114"/>
    </source>
</evidence>
<comment type="caution">
    <text evidence="13">The sequence shown here is derived from an EMBL/GenBank/DDBJ whole genome shotgun (WGS) entry which is preliminary data.</text>
</comment>
<dbReference type="Pfam" id="PF00854">
    <property type="entry name" value="PTR2"/>
    <property type="match status" value="2"/>
</dbReference>
<feature type="region of interest" description="Disordered" evidence="11">
    <location>
        <begin position="745"/>
        <end position="766"/>
    </location>
</feature>
<feature type="compositionally biased region" description="Acidic residues" evidence="11">
    <location>
        <begin position="16"/>
        <end position="27"/>
    </location>
</feature>
<dbReference type="SUPFAM" id="SSF103473">
    <property type="entry name" value="MFS general substrate transporter"/>
    <property type="match status" value="1"/>
</dbReference>
<evidence type="ECO:0000256" key="12">
    <source>
        <dbReference type="SAM" id="Phobius"/>
    </source>
</evidence>
<evidence type="ECO:0000256" key="2">
    <source>
        <dbReference type="ARBA" id="ARBA00005982"/>
    </source>
</evidence>
<evidence type="ECO:0000256" key="8">
    <source>
        <dbReference type="ARBA" id="ARBA00023136"/>
    </source>
</evidence>
<dbReference type="GO" id="GO:0006857">
    <property type="term" value="P:oligopeptide transport"/>
    <property type="evidence" value="ECO:0007669"/>
    <property type="project" value="InterPro"/>
</dbReference>
<feature type="transmembrane region" description="Helical" evidence="12">
    <location>
        <begin position="106"/>
        <end position="125"/>
    </location>
</feature>
<evidence type="ECO:0000256" key="10">
    <source>
        <dbReference type="RuleBase" id="RU003755"/>
    </source>
</evidence>
<dbReference type="InterPro" id="IPR018456">
    <property type="entry name" value="PTR2_symporter_CS"/>
</dbReference>
<evidence type="ECO:0000256" key="6">
    <source>
        <dbReference type="ARBA" id="ARBA00022927"/>
    </source>
</evidence>
<feature type="transmembrane region" description="Helical" evidence="12">
    <location>
        <begin position="137"/>
        <end position="156"/>
    </location>
</feature>
<dbReference type="FunFam" id="1.20.1250.20:FF:000379">
    <property type="entry name" value="Uncharacterized protein, isoform A"/>
    <property type="match status" value="1"/>
</dbReference>
<feature type="transmembrane region" description="Helical" evidence="12">
    <location>
        <begin position="313"/>
        <end position="330"/>
    </location>
</feature>
<comment type="similarity">
    <text evidence="2 10">Belongs to the major facilitator superfamily. Proton-dependent oligopeptide transporter (POT/PTR) (TC 2.A.17) family.</text>
</comment>
<evidence type="ECO:0000313" key="13">
    <source>
        <dbReference type="EMBL" id="KAK3890053.1"/>
    </source>
</evidence>
<feature type="transmembrane region" description="Helical" evidence="12">
    <location>
        <begin position="162"/>
        <end position="183"/>
    </location>
</feature>
<dbReference type="PROSITE" id="PS01023">
    <property type="entry name" value="PTR2_2"/>
    <property type="match status" value="1"/>
</dbReference>
<dbReference type="PROSITE" id="PS01022">
    <property type="entry name" value="PTR2_1"/>
    <property type="match status" value="1"/>
</dbReference>
<sequence length="766" mass="86002">MYRPLHDEEGSVSEQENNDDDDNDDDDDVVLWTMESTKLLGDGKKIYNEEAPIQSVERENLVGYPRSVFFIIGNEFCERFSYYGMKTILTLYLHQQLMYSEDASTVIYHFWAMLCYFTPVFGAILADSYLGRYRTILYVSMVYVVGNTVLALGAIPPLFPDLTAQITISLLGLLLIALGTGGIKPCVSAFGGDQFLLPQQQKQLAGFFSMFYFSINAGSLLSTFLTPVLRADVQCFSQDCYPLAFAVPAFLMVVALALFIGGSHLYIKKPPEGSVVLQVVTYSTEALSRRCDKRREQHDSQDNSSFNPDIKRLMRLLLLFLPLPFFWALFDQQGSRWTFQATRMDGQIGQWDIKPDQMQVVNPLFILLLIPVFDKLVYPWLEGCGWLKLPLQRMLMGGILAGVAFIMSAVVELNLEATYPVEVKQGEARVTLINTLPCEVSIEAPWLPHNSSIPSFQQQVVKSVDLGSSTSQEFNISVNLGNEWCGQIRYSLPTYTLPLASKQAHLVLVTADSSFVKVVNIQPSDSYHKSDNGQPKLRLVYNLPLNLLERCVMVTGALGKTYKFCIMDKPQGLISGTPFQMLQPGRYEVHLPSIGETTQDTEKVAEVELRSGGVYNLLIQKPLSNTTNTSSVMLYEVTPPNSVHMAWLIPQYLTITVSEVMFSITGLQFSFTQAPSSMKSVVQAAWLITVAFGNLIVVIIAGAKIFERQAQEFFLFAGLMFVDMICFAFLAKHYKYIDEEEFPSKQNIPQQHSSDKETLSSEETTF</sequence>
<reference evidence="13" key="1">
    <citation type="submission" date="2023-10" db="EMBL/GenBank/DDBJ databases">
        <title>Genome assemblies of two species of porcelain crab, Petrolisthes cinctipes and Petrolisthes manimaculis (Anomura: Porcellanidae).</title>
        <authorList>
            <person name="Angst P."/>
        </authorList>
    </citation>
    <scope>NUCLEOTIDE SEQUENCE</scope>
    <source>
        <strain evidence="13">PB745_01</strain>
        <tissue evidence="13">Gill</tissue>
    </source>
</reference>
<dbReference type="Gene3D" id="1.20.1250.20">
    <property type="entry name" value="MFS general substrate transporter like domains"/>
    <property type="match status" value="2"/>
</dbReference>
<evidence type="ECO:0000256" key="11">
    <source>
        <dbReference type="SAM" id="MobiDB-lite"/>
    </source>
</evidence>
<evidence type="ECO:0000256" key="4">
    <source>
        <dbReference type="ARBA" id="ARBA00022692"/>
    </source>
</evidence>
<dbReference type="PANTHER" id="PTHR11654">
    <property type="entry name" value="OLIGOPEPTIDE TRANSPORTER-RELATED"/>
    <property type="match status" value="1"/>
</dbReference>